<dbReference type="STRING" id="419479.SAMN04488563_3445"/>
<reference evidence="7" key="1">
    <citation type="submission" date="2016-10" db="EMBL/GenBank/DDBJ databases">
        <authorList>
            <person name="Varghese N."/>
            <person name="Submissions S."/>
        </authorList>
    </citation>
    <scope>NUCLEOTIDE SEQUENCE [LARGE SCALE GENOMIC DNA]</scope>
    <source>
        <strain evidence="7">DSM 45079</strain>
    </source>
</reference>
<keyword evidence="1" id="KW-0678">Repressor</keyword>
<proteinExistence type="predicted"/>
<dbReference type="CDD" id="cd01392">
    <property type="entry name" value="HTH_LacI"/>
    <property type="match status" value="1"/>
</dbReference>
<dbReference type="InterPro" id="IPR000843">
    <property type="entry name" value="HTH_LacI"/>
</dbReference>
<dbReference type="RefSeq" id="WP_046768146.1">
    <property type="nucleotide sequence ID" value="NZ_KQ061224.1"/>
</dbReference>
<sequence>MAAQRRRPTQTDIARRAGVSQSTVSVVINGAPAIADVAEDKRRAVLEAAAELGYSVNASARNLKGGRNRMLGVFTFEPVFPVNQRDFYFPFLLGIEESTAECGYNLLLFSAVTAGTERRVFADGVNQLKLADGCVLLGRHLREDDMAALLREDFPFVFIGRRDVPGEEFSYVAADYVGATRDMVLSLAALGHRRIAYLKAADDKEWTQDRETGFRQGLDEAGIADDRILFHVMGEGAALTGAELERWRAAGVTAVLVEPSQDDSAISALEHAATEADIEIPGDLSVVLLGDPPLVHATERDWTRFTIPREQMGREAVRLLLELLDDEAGVKRHLYLDCVPVPGDSVAAPRSGRGRTT</sequence>
<dbReference type="Proteomes" id="UP000182977">
    <property type="component" value="Chromosome I"/>
</dbReference>
<evidence type="ECO:0000259" key="5">
    <source>
        <dbReference type="PROSITE" id="PS50932"/>
    </source>
</evidence>
<dbReference type="GO" id="GO:0000976">
    <property type="term" value="F:transcription cis-regulatory region binding"/>
    <property type="evidence" value="ECO:0007669"/>
    <property type="project" value="TreeGrafter"/>
</dbReference>
<keyword evidence="3 6" id="KW-0238">DNA-binding</keyword>
<evidence type="ECO:0000256" key="1">
    <source>
        <dbReference type="ARBA" id="ARBA00022491"/>
    </source>
</evidence>
<evidence type="ECO:0000256" key="4">
    <source>
        <dbReference type="ARBA" id="ARBA00023163"/>
    </source>
</evidence>
<keyword evidence="4" id="KW-0804">Transcription</keyword>
<dbReference type="PANTHER" id="PTHR30146:SF148">
    <property type="entry name" value="HTH-TYPE TRANSCRIPTIONAL REPRESSOR PURR-RELATED"/>
    <property type="match status" value="1"/>
</dbReference>
<dbReference type="SMART" id="SM00354">
    <property type="entry name" value="HTH_LACI"/>
    <property type="match status" value="1"/>
</dbReference>
<dbReference type="CDD" id="cd06267">
    <property type="entry name" value="PBP1_LacI_sugar_binding-like"/>
    <property type="match status" value="1"/>
</dbReference>
<dbReference type="InterPro" id="IPR046335">
    <property type="entry name" value="LacI/GalR-like_sensor"/>
</dbReference>
<protein>
    <submittedName>
        <fullName evidence="6">DNA-binding transcriptional regulator, LacI/PurR family</fullName>
    </submittedName>
</protein>
<dbReference type="Gene3D" id="1.10.260.40">
    <property type="entry name" value="lambda repressor-like DNA-binding domains"/>
    <property type="match status" value="1"/>
</dbReference>
<accession>A0A1H2K5D5</accession>
<dbReference type="OrthoDB" id="9790412at2"/>
<keyword evidence="7" id="KW-1185">Reference proteome</keyword>
<evidence type="ECO:0000256" key="2">
    <source>
        <dbReference type="ARBA" id="ARBA00023015"/>
    </source>
</evidence>
<organism evidence="6 7">
    <name type="scientific">Jiangella alkaliphila</name>
    <dbReference type="NCBI Taxonomy" id="419479"/>
    <lineage>
        <taxon>Bacteria</taxon>
        <taxon>Bacillati</taxon>
        <taxon>Actinomycetota</taxon>
        <taxon>Actinomycetes</taxon>
        <taxon>Jiangellales</taxon>
        <taxon>Jiangellaceae</taxon>
        <taxon>Jiangella</taxon>
    </lineage>
</organism>
<feature type="domain" description="HTH lacI-type" evidence="5">
    <location>
        <begin position="8"/>
        <end position="65"/>
    </location>
</feature>
<dbReference type="GO" id="GO:0003700">
    <property type="term" value="F:DNA-binding transcription factor activity"/>
    <property type="evidence" value="ECO:0007669"/>
    <property type="project" value="TreeGrafter"/>
</dbReference>
<dbReference type="Pfam" id="PF00356">
    <property type="entry name" value="LacI"/>
    <property type="match status" value="1"/>
</dbReference>
<dbReference type="SUPFAM" id="SSF53822">
    <property type="entry name" value="Periplasmic binding protein-like I"/>
    <property type="match status" value="1"/>
</dbReference>
<dbReference type="PROSITE" id="PS50932">
    <property type="entry name" value="HTH_LACI_2"/>
    <property type="match status" value="1"/>
</dbReference>
<dbReference type="InterPro" id="IPR010982">
    <property type="entry name" value="Lambda_DNA-bd_dom_sf"/>
</dbReference>
<evidence type="ECO:0000256" key="3">
    <source>
        <dbReference type="ARBA" id="ARBA00023125"/>
    </source>
</evidence>
<dbReference type="Pfam" id="PF13377">
    <property type="entry name" value="Peripla_BP_3"/>
    <property type="match status" value="1"/>
</dbReference>
<gene>
    <name evidence="6" type="ORF">SAMN04488563_3445</name>
</gene>
<evidence type="ECO:0000313" key="7">
    <source>
        <dbReference type="Proteomes" id="UP000182977"/>
    </source>
</evidence>
<dbReference type="EMBL" id="LT629791">
    <property type="protein sequence ID" value="SDU63899.1"/>
    <property type="molecule type" value="Genomic_DNA"/>
</dbReference>
<evidence type="ECO:0000313" key="6">
    <source>
        <dbReference type="EMBL" id="SDU63899.1"/>
    </source>
</evidence>
<dbReference type="InterPro" id="IPR028082">
    <property type="entry name" value="Peripla_BP_I"/>
</dbReference>
<dbReference type="Gene3D" id="3.40.50.2300">
    <property type="match status" value="2"/>
</dbReference>
<dbReference type="AlphaFoldDB" id="A0A1H2K5D5"/>
<name>A0A1H2K5D5_9ACTN</name>
<dbReference type="PANTHER" id="PTHR30146">
    <property type="entry name" value="LACI-RELATED TRANSCRIPTIONAL REPRESSOR"/>
    <property type="match status" value="1"/>
</dbReference>
<dbReference type="SUPFAM" id="SSF47413">
    <property type="entry name" value="lambda repressor-like DNA-binding domains"/>
    <property type="match status" value="1"/>
</dbReference>
<keyword evidence="2" id="KW-0805">Transcription regulation</keyword>